<keyword evidence="3" id="KW-1185">Reference proteome</keyword>
<name>A0A9E7EFH0_9LILI</name>
<accession>A0A9E7EFH0</accession>
<dbReference type="InterPro" id="IPR002182">
    <property type="entry name" value="NB-ARC"/>
</dbReference>
<evidence type="ECO:0000259" key="1">
    <source>
        <dbReference type="Pfam" id="PF00931"/>
    </source>
</evidence>
<dbReference type="SUPFAM" id="SSF52540">
    <property type="entry name" value="P-loop containing nucleoside triphosphate hydrolases"/>
    <property type="match status" value="1"/>
</dbReference>
<dbReference type="GO" id="GO:0043531">
    <property type="term" value="F:ADP binding"/>
    <property type="evidence" value="ECO:0007669"/>
    <property type="project" value="InterPro"/>
</dbReference>
<dbReference type="Proteomes" id="UP001055439">
    <property type="component" value="Chromosome 1"/>
</dbReference>
<dbReference type="Pfam" id="PF00931">
    <property type="entry name" value="NB-ARC"/>
    <property type="match status" value="1"/>
</dbReference>
<gene>
    <name evidence="2" type="ORF">MUK42_09781</name>
</gene>
<sequence>MLRRAIEGKSMFLVLDNVWRADVWVNLLRTPLSSALAIKRILITTTDRKIANQMGAVQIHNVNLLCEDDGWELLCRSVSLQRKKDIRDL</sequence>
<proteinExistence type="predicted"/>
<evidence type="ECO:0000313" key="3">
    <source>
        <dbReference type="Proteomes" id="UP001055439"/>
    </source>
</evidence>
<dbReference type="OrthoDB" id="3027644at2759"/>
<evidence type="ECO:0000313" key="2">
    <source>
        <dbReference type="EMBL" id="URD75952.1"/>
    </source>
</evidence>
<dbReference type="EMBL" id="CP097502">
    <property type="protein sequence ID" value="URD75952.1"/>
    <property type="molecule type" value="Genomic_DNA"/>
</dbReference>
<organism evidence="2 3">
    <name type="scientific">Musa troglodytarum</name>
    <name type="common">fe'i banana</name>
    <dbReference type="NCBI Taxonomy" id="320322"/>
    <lineage>
        <taxon>Eukaryota</taxon>
        <taxon>Viridiplantae</taxon>
        <taxon>Streptophyta</taxon>
        <taxon>Embryophyta</taxon>
        <taxon>Tracheophyta</taxon>
        <taxon>Spermatophyta</taxon>
        <taxon>Magnoliopsida</taxon>
        <taxon>Liliopsida</taxon>
        <taxon>Zingiberales</taxon>
        <taxon>Musaceae</taxon>
        <taxon>Musa</taxon>
    </lineage>
</organism>
<reference evidence="2" key="1">
    <citation type="submission" date="2022-05" db="EMBL/GenBank/DDBJ databases">
        <title>The Musa troglodytarum L. genome provides insights into the mechanism of non-climacteric behaviour and enrichment of carotenoids.</title>
        <authorList>
            <person name="Wang J."/>
        </authorList>
    </citation>
    <scope>NUCLEOTIDE SEQUENCE</scope>
    <source>
        <tissue evidence="2">Leaf</tissue>
    </source>
</reference>
<dbReference type="Gene3D" id="3.40.50.300">
    <property type="entry name" value="P-loop containing nucleotide triphosphate hydrolases"/>
    <property type="match status" value="1"/>
</dbReference>
<dbReference type="InterPro" id="IPR027417">
    <property type="entry name" value="P-loop_NTPase"/>
</dbReference>
<feature type="domain" description="NB-ARC" evidence="1">
    <location>
        <begin position="1"/>
        <end position="79"/>
    </location>
</feature>
<dbReference type="AlphaFoldDB" id="A0A9E7EFH0"/>
<protein>
    <submittedName>
        <fullName evidence="2">Disease resistance protein</fullName>
    </submittedName>
</protein>